<reference evidence="2" key="1">
    <citation type="journal article" date="2013" name="Nature">
        <title>Draft genome of the wheat A-genome progenitor Triticum urartu.</title>
        <authorList>
            <person name="Ling H.Q."/>
            <person name="Zhao S."/>
            <person name="Liu D."/>
            <person name="Wang J."/>
            <person name="Sun H."/>
            <person name="Zhang C."/>
            <person name="Fan H."/>
            <person name="Li D."/>
            <person name="Dong L."/>
            <person name="Tao Y."/>
            <person name="Gao C."/>
            <person name="Wu H."/>
            <person name="Li Y."/>
            <person name="Cui Y."/>
            <person name="Guo X."/>
            <person name="Zheng S."/>
            <person name="Wang B."/>
            <person name="Yu K."/>
            <person name="Liang Q."/>
            <person name="Yang W."/>
            <person name="Lou X."/>
            <person name="Chen J."/>
            <person name="Feng M."/>
            <person name="Jian J."/>
            <person name="Zhang X."/>
            <person name="Luo G."/>
            <person name="Jiang Y."/>
            <person name="Liu J."/>
            <person name="Wang Z."/>
            <person name="Sha Y."/>
            <person name="Zhang B."/>
            <person name="Wu H."/>
            <person name="Tang D."/>
            <person name="Shen Q."/>
            <person name="Xue P."/>
            <person name="Zou S."/>
            <person name="Wang X."/>
            <person name="Liu X."/>
            <person name="Wang F."/>
            <person name="Yang Y."/>
            <person name="An X."/>
            <person name="Dong Z."/>
            <person name="Zhang K."/>
            <person name="Zhang X."/>
            <person name="Luo M.C."/>
            <person name="Dvorak J."/>
            <person name="Tong Y."/>
            <person name="Wang J."/>
            <person name="Yang H."/>
            <person name="Li Z."/>
            <person name="Wang D."/>
            <person name="Zhang A."/>
            <person name="Wang J."/>
        </authorList>
    </citation>
    <scope>NUCLEOTIDE SEQUENCE</scope>
    <source>
        <strain evidence="2">cv. G1812</strain>
    </source>
</reference>
<dbReference type="EnsemblPlants" id="TuG1812G0400002690.01.T02">
    <property type="protein sequence ID" value="TuG1812G0400002690.01.T02"/>
    <property type="gene ID" value="TuG1812G0400002690.01"/>
</dbReference>
<evidence type="ECO:0000313" key="1">
    <source>
        <dbReference type="EnsemblPlants" id="TuG1812G0400002690.01.T02"/>
    </source>
</evidence>
<dbReference type="AlphaFoldDB" id="A0A8R7U9A7"/>
<protein>
    <submittedName>
        <fullName evidence="1">Uncharacterized protein</fullName>
    </submittedName>
</protein>
<dbReference type="Proteomes" id="UP000015106">
    <property type="component" value="Chromosome 4"/>
</dbReference>
<sequence>DAAGIASAYGTAPPTCAAGTRLSIDPLSGSPPPSFLQIAVFVVSPDCCHRRLDHRRRARRHTEDAVGIASTYGTAAADVCRRDIEAKTAARLVHCALERVRWRQTEGRMGGRLEARPTVGYSEMPLFLSPCVSVVAMEDEAIGDDEDHATAGGRVPSRLWGEAGRLRLCGCTYALFLK</sequence>
<name>A0A8R7U9A7_TRIUA</name>
<organism evidence="1 2">
    <name type="scientific">Triticum urartu</name>
    <name type="common">Red wild einkorn</name>
    <name type="synonym">Crithodium urartu</name>
    <dbReference type="NCBI Taxonomy" id="4572"/>
    <lineage>
        <taxon>Eukaryota</taxon>
        <taxon>Viridiplantae</taxon>
        <taxon>Streptophyta</taxon>
        <taxon>Embryophyta</taxon>
        <taxon>Tracheophyta</taxon>
        <taxon>Spermatophyta</taxon>
        <taxon>Magnoliopsida</taxon>
        <taxon>Liliopsida</taxon>
        <taxon>Poales</taxon>
        <taxon>Poaceae</taxon>
        <taxon>BOP clade</taxon>
        <taxon>Pooideae</taxon>
        <taxon>Triticodae</taxon>
        <taxon>Triticeae</taxon>
        <taxon>Triticinae</taxon>
        <taxon>Triticum</taxon>
    </lineage>
</organism>
<proteinExistence type="predicted"/>
<reference evidence="1" key="3">
    <citation type="submission" date="2022-06" db="UniProtKB">
        <authorList>
            <consortium name="EnsemblPlants"/>
        </authorList>
    </citation>
    <scope>IDENTIFICATION</scope>
</reference>
<evidence type="ECO:0000313" key="2">
    <source>
        <dbReference type="Proteomes" id="UP000015106"/>
    </source>
</evidence>
<keyword evidence="2" id="KW-1185">Reference proteome</keyword>
<reference evidence="1" key="2">
    <citation type="submission" date="2018-03" db="EMBL/GenBank/DDBJ databases">
        <title>The Triticum urartu genome reveals the dynamic nature of wheat genome evolution.</title>
        <authorList>
            <person name="Ling H."/>
            <person name="Ma B."/>
            <person name="Shi X."/>
            <person name="Liu H."/>
            <person name="Dong L."/>
            <person name="Sun H."/>
            <person name="Cao Y."/>
            <person name="Gao Q."/>
            <person name="Zheng S."/>
            <person name="Li Y."/>
            <person name="Yu Y."/>
            <person name="Du H."/>
            <person name="Qi M."/>
            <person name="Li Y."/>
            <person name="Yu H."/>
            <person name="Cui Y."/>
            <person name="Wang N."/>
            <person name="Chen C."/>
            <person name="Wu H."/>
            <person name="Zhao Y."/>
            <person name="Zhang J."/>
            <person name="Li Y."/>
            <person name="Zhou W."/>
            <person name="Zhang B."/>
            <person name="Hu W."/>
            <person name="Eijk M."/>
            <person name="Tang J."/>
            <person name="Witsenboer H."/>
            <person name="Zhao S."/>
            <person name="Li Z."/>
            <person name="Zhang A."/>
            <person name="Wang D."/>
            <person name="Liang C."/>
        </authorList>
    </citation>
    <scope>NUCLEOTIDE SEQUENCE [LARGE SCALE GENOMIC DNA]</scope>
    <source>
        <strain evidence="1">cv. G1812</strain>
    </source>
</reference>
<dbReference type="Gramene" id="TuG1812G0400002690.01.T02">
    <property type="protein sequence ID" value="TuG1812G0400002690.01.T02"/>
    <property type="gene ID" value="TuG1812G0400002690.01"/>
</dbReference>
<accession>A0A8R7U9A7</accession>